<dbReference type="AlphaFoldDB" id="A0A2Z3S146"/>
<name>A0A2Z3S146_9MICO</name>
<dbReference type="GO" id="GO:0046872">
    <property type="term" value="F:metal ion binding"/>
    <property type="evidence" value="ECO:0007669"/>
    <property type="project" value="UniProtKB-KW"/>
</dbReference>
<organism evidence="6 7">
    <name type="scientific">Aurantimicrobium photophilum</name>
    <dbReference type="NCBI Taxonomy" id="1987356"/>
    <lineage>
        <taxon>Bacteria</taxon>
        <taxon>Bacillati</taxon>
        <taxon>Actinomycetota</taxon>
        <taxon>Actinomycetes</taxon>
        <taxon>Micrococcales</taxon>
        <taxon>Microbacteriaceae</taxon>
        <taxon>Aurantimicrobium</taxon>
    </lineage>
</organism>
<accession>A0A2Z3S146</accession>
<dbReference type="InterPro" id="IPR029060">
    <property type="entry name" value="PIN-like_dom_sf"/>
</dbReference>
<keyword evidence="1" id="KW-0540">Nuclease</keyword>
<feature type="domain" description="PIN" evidence="5">
    <location>
        <begin position="7"/>
        <end position="118"/>
    </location>
</feature>
<reference evidence="6 7" key="1">
    <citation type="submission" date="2017-10" db="EMBL/GenBank/DDBJ databases">
        <title>Genome of an Actinobacterium that displays light-enhanced growth.</title>
        <authorList>
            <person name="Maresca J.A."/>
            <person name="Hempel P."/>
            <person name="Shevchenko O."/>
            <person name="Miller K.J."/>
            <person name="Hahn M.W."/>
        </authorList>
    </citation>
    <scope>NUCLEOTIDE SEQUENCE [LARGE SCALE GENOMIC DNA]</scope>
    <source>
        <strain evidence="6 7">MWH-Mo1</strain>
    </source>
</reference>
<keyword evidence="3" id="KW-0378">Hydrolase</keyword>
<dbReference type="GO" id="GO:0016787">
    <property type="term" value="F:hydrolase activity"/>
    <property type="evidence" value="ECO:0007669"/>
    <property type="project" value="UniProtKB-KW"/>
</dbReference>
<evidence type="ECO:0000256" key="2">
    <source>
        <dbReference type="ARBA" id="ARBA00022723"/>
    </source>
</evidence>
<evidence type="ECO:0000313" key="7">
    <source>
        <dbReference type="Proteomes" id="UP000246894"/>
    </source>
</evidence>
<evidence type="ECO:0000259" key="5">
    <source>
        <dbReference type="Pfam" id="PF01850"/>
    </source>
</evidence>
<evidence type="ECO:0000256" key="3">
    <source>
        <dbReference type="ARBA" id="ARBA00022801"/>
    </source>
</evidence>
<dbReference type="OrthoDB" id="286092at2"/>
<keyword evidence="2" id="KW-0479">Metal-binding</keyword>
<dbReference type="RefSeq" id="WP_110234268.1">
    <property type="nucleotide sequence ID" value="NZ_CP023994.1"/>
</dbReference>
<protein>
    <submittedName>
        <fullName evidence="6">PIN domain protein</fullName>
    </submittedName>
</protein>
<sequence length="124" mass="13407">MTQLPLFDTSALLAFIYEEPGADHVEQHLSDGGMISAVNWSELGQKILHQNLGWANISQQLKAVGLIVQPVTEEDAEVAALLWEAGDGLSIADRLCLSMGQRLGVPIITADKAWAKFPGVTVIR</sequence>
<dbReference type="Proteomes" id="UP000246894">
    <property type="component" value="Chromosome"/>
</dbReference>
<dbReference type="Gene3D" id="3.40.50.1010">
    <property type="entry name" value="5'-nuclease"/>
    <property type="match status" value="1"/>
</dbReference>
<dbReference type="GO" id="GO:0004518">
    <property type="term" value="F:nuclease activity"/>
    <property type="evidence" value="ECO:0007669"/>
    <property type="project" value="UniProtKB-KW"/>
</dbReference>
<dbReference type="KEGG" id="aum:AURMO_01356"/>
<dbReference type="InterPro" id="IPR002716">
    <property type="entry name" value="PIN_dom"/>
</dbReference>
<dbReference type="SUPFAM" id="SSF88723">
    <property type="entry name" value="PIN domain-like"/>
    <property type="match status" value="1"/>
</dbReference>
<keyword evidence="4" id="KW-0460">Magnesium</keyword>
<proteinExistence type="predicted"/>
<gene>
    <name evidence="6" type="ORF">AURMO_01356</name>
</gene>
<evidence type="ECO:0000256" key="4">
    <source>
        <dbReference type="ARBA" id="ARBA00022842"/>
    </source>
</evidence>
<dbReference type="EMBL" id="CP023994">
    <property type="protein sequence ID" value="AWR21946.1"/>
    <property type="molecule type" value="Genomic_DNA"/>
</dbReference>
<evidence type="ECO:0000313" key="6">
    <source>
        <dbReference type="EMBL" id="AWR21946.1"/>
    </source>
</evidence>
<dbReference type="Pfam" id="PF01850">
    <property type="entry name" value="PIN"/>
    <property type="match status" value="1"/>
</dbReference>
<evidence type="ECO:0000256" key="1">
    <source>
        <dbReference type="ARBA" id="ARBA00022722"/>
    </source>
</evidence>
<keyword evidence="7" id="KW-1185">Reference proteome</keyword>
<dbReference type="CDD" id="cd18682">
    <property type="entry name" value="PIN_VapC-like"/>
    <property type="match status" value="1"/>
</dbReference>